<feature type="compositionally biased region" description="Basic and acidic residues" evidence="1">
    <location>
        <begin position="522"/>
        <end position="546"/>
    </location>
</feature>
<accession>A0A835G566</accession>
<dbReference type="Proteomes" id="UP000648187">
    <property type="component" value="Unassembled WGS sequence"/>
</dbReference>
<feature type="domain" description="MADF" evidence="2">
    <location>
        <begin position="195"/>
        <end position="288"/>
    </location>
</feature>
<evidence type="ECO:0000313" key="4">
    <source>
        <dbReference type="Proteomes" id="UP000648187"/>
    </source>
</evidence>
<keyword evidence="4" id="KW-1185">Reference proteome</keyword>
<evidence type="ECO:0000259" key="2">
    <source>
        <dbReference type="PROSITE" id="PS51029"/>
    </source>
</evidence>
<gene>
    <name evidence="3" type="ORF">HW555_013406</name>
</gene>
<protein>
    <recommendedName>
        <fullName evidence="2">MADF domain-containing protein</fullName>
    </recommendedName>
</protein>
<comment type="caution">
    <text evidence="3">The sequence shown here is derived from an EMBL/GenBank/DDBJ whole genome shotgun (WGS) entry which is preliminary data.</text>
</comment>
<organism evidence="3 4">
    <name type="scientific">Spodoptera exigua</name>
    <name type="common">Beet armyworm</name>
    <name type="synonym">Noctua fulgens</name>
    <dbReference type="NCBI Taxonomy" id="7107"/>
    <lineage>
        <taxon>Eukaryota</taxon>
        <taxon>Metazoa</taxon>
        <taxon>Ecdysozoa</taxon>
        <taxon>Arthropoda</taxon>
        <taxon>Hexapoda</taxon>
        <taxon>Insecta</taxon>
        <taxon>Pterygota</taxon>
        <taxon>Neoptera</taxon>
        <taxon>Endopterygota</taxon>
        <taxon>Lepidoptera</taxon>
        <taxon>Glossata</taxon>
        <taxon>Ditrysia</taxon>
        <taxon>Noctuoidea</taxon>
        <taxon>Noctuidae</taxon>
        <taxon>Amphipyrinae</taxon>
        <taxon>Spodoptera</taxon>
    </lineage>
</organism>
<dbReference type="PANTHER" id="PTHR21505">
    <property type="entry name" value="MADF DOMAIN-CONTAINING PROTEIN-RELATED"/>
    <property type="match status" value="1"/>
</dbReference>
<feature type="region of interest" description="Disordered" evidence="1">
    <location>
        <begin position="618"/>
        <end position="639"/>
    </location>
</feature>
<name>A0A835G566_SPOEX</name>
<proteinExistence type="predicted"/>
<reference evidence="3" key="1">
    <citation type="submission" date="2020-08" db="EMBL/GenBank/DDBJ databases">
        <title>Spodoptera exigua strain:BAW_Kor-Di-RS1 Genome sequencing and assembly.</title>
        <authorList>
            <person name="Kim J."/>
            <person name="Nam H.Y."/>
            <person name="Kwon M."/>
            <person name="Choi J.H."/>
            <person name="Cho S.R."/>
            <person name="Kim G.-H."/>
        </authorList>
    </citation>
    <scope>NUCLEOTIDE SEQUENCE</scope>
    <source>
        <strain evidence="3">BAW_Kor-Di-RS1</strain>
        <tissue evidence="3">Whole-body</tissue>
    </source>
</reference>
<feature type="region of interest" description="Disordered" evidence="1">
    <location>
        <begin position="514"/>
        <end position="586"/>
    </location>
</feature>
<feature type="compositionally biased region" description="Basic residues" evidence="1">
    <location>
        <begin position="547"/>
        <end position="574"/>
    </location>
</feature>
<dbReference type="SMART" id="SM00595">
    <property type="entry name" value="MADF"/>
    <property type="match status" value="1"/>
</dbReference>
<dbReference type="AlphaFoldDB" id="A0A835G566"/>
<sequence>MEGTSCLNCGISSRRERRYMIAQIGPEIIHRLHQWLPQQEFSDKDFLCNQCMNALQRNLDEAESSQSQQQLGHQHVCAWCGRSILRIRSNALRENAPERILIAARISPRQLPEEPRVCYACWVAAKRNIQRNANVDVARQSIDAEESVASSSAEGNIIPQPSEQLEIQEPEVQALRTEDSNERLEFNWDDSAVLLLIEKYQENELLWNPRHMDFKNRNKRNDAVRDIASVFNIASSEIERKLKNLSSHYFREKRKYEESKRSGSGRDDVQLPKWFAYKALSFLNNKNAPSSQDNITSQTTLLSTRTSRKRNIEREPEVDEALQLLREITSNARQRDDAAIFADYISSKLRKMDHYTMCTVQHQIQNIVYEAEMRMGDVFISDRGFRDAIINLVSYNNEPHKPESLEEGETQLPTIRANKSRCVTICRWVIEVINGKFKRDYKLLRQTYFNNTCRNVMTDFRIAAALVNVFHKLITDRTDAPTILNRIRARMDVPNQLGDFIEDHNVNRRRAAFSPINGDLPQLKKKEAEQKKIEKIETKKRKDELKKQKKTTTKAQNKKSKKNNRSAKTAKQRKVSSSEDESEEEGDTPCMYCEEFKYPILPPYPLYSKYGMARTTRGSVKPGSHGLISHRPGRAGTGRQAMGTVASDVACGGLMPAVTIHRKSVIA</sequence>
<dbReference type="EMBL" id="JACKWZ010000639">
    <property type="protein sequence ID" value="KAF9406100.1"/>
    <property type="molecule type" value="Genomic_DNA"/>
</dbReference>
<dbReference type="PROSITE" id="PS51029">
    <property type="entry name" value="MADF"/>
    <property type="match status" value="1"/>
</dbReference>
<evidence type="ECO:0000256" key="1">
    <source>
        <dbReference type="SAM" id="MobiDB-lite"/>
    </source>
</evidence>
<evidence type="ECO:0000313" key="3">
    <source>
        <dbReference type="EMBL" id="KAF9406100.1"/>
    </source>
</evidence>
<dbReference type="Pfam" id="PF10545">
    <property type="entry name" value="MADF_DNA_bdg"/>
    <property type="match status" value="1"/>
</dbReference>
<dbReference type="InterPro" id="IPR006578">
    <property type="entry name" value="MADF-dom"/>
</dbReference>
<dbReference type="PANTHER" id="PTHR21505:SF15">
    <property type="entry name" value="RE18252P"/>
    <property type="match status" value="1"/>
</dbReference>